<proteinExistence type="inferred from homology"/>
<dbReference type="NCBIfam" id="NF002979">
    <property type="entry name" value="PRK03681.1"/>
    <property type="match status" value="1"/>
</dbReference>
<dbReference type="FunFam" id="3.30.2320.80:FF:000001">
    <property type="entry name" value="Hydrogenase maturation factor HypA"/>
    <property type="match status" value="1"/>
</dbReference>
<dbReference type="NCBIfam" id="TIGR00100">
    <property type="entry name" value="hypA"/>
    <property type="match status" value="1"/>
</dbReference>
<evidence type="ECO:0000256" key="2">
    <source>
        <dbReference type="ARBA" id="ARBA00022596"/>
    </source>
</evidence>
<sequence length="116" mass="13449">MHELTLCQQALAVIEEQARLRQAARVTQVWLRVGAFSCVESSALQFCFELVCRETLAEGCTLHIDEQQAECWCHRCQRYVNLLTHRVRRCPDCNSDDLRIVADEGLQITRLEIEEE</sequence>
<comment type="caution">
    <text evidence="6">The sequence shown here is derived from an EMBL/GenBank/DDBJ whole genome shotgun (WGS) entry which is preliminary data.</text>
</comment>
<reference evidence="6 7" key="1">
    <citation type="submission" date="2018-03" db="EMBL/GenBank/DDBJ databases">
        <title>Draft genome sequence of the first documented clinical Siccibacter turicensis isolate in Austria.</title>
        <authorList>
            <person name="Lepuschitz S."/>
            <person name="Pekard-Amenitsch S."/>
            <person name="Haunold R."/>
            <person name="Schill S."/>
            <person name="Mach R."/>
            <person name="Allerberger F."/>
            <person name="Ruppitsch W."/>
            <person name="Forsythe S.J."/>
        </authorList>
    </citation>
    <scope>NUCLEOTIDE SEQUENCE [LARGE SCALE GENOMIC DNA]</scope>
    <source>
        <strain evidence="6 7">6100069499-17</strain>
    </source>
</reference>
<dbReference type="GO" id="GO:0051604">
    <property type="term" value="P:protein maturation"/>
    <property type="evidence" value="ECO:0007669"/>
    <property type="project" value="InterPro"/>
</dbReference>
<evidence type="ECO:0000256" key="4">
    <source>
        <dbReference type="ARBA" id="ARBA00022833"/>
    </source>
</evidence>
<dbReference type="InterPro" id="IPR020538">
    <property type="entry name" value="Hydgase_Ni_incorp_HypA/HybF_CS"/>
</dbReference>
<protein>
    <recommendedName>
        <fullName evidence="5">Hydrogenase maturation factor HypA</fullName>
    </recommendedName>
</protein>
<dbReference type="Gene3D" id="3.30.2320.80">
    <property type="match status" value="1"/>
</dbReference>
<organism evidence="6 7">
    <name type="scientific">Siccibacter turicensis</name>
    <dbReference type="NCBI Taxonomy" id="357233"/>
    <lineage>
        <taxon>Bacteria</taxon>
        <taxon>Pseudomonadati</taxon>
        <taxon>Pseudomonadota</taxon>
        <taxon>Gammaproteobacteria</taxon>
        <taxon>Enterobacterales</taxon>
        <taxon>Enterobacteriaceae</taxon>
        <taxon>Siccibacter</taxon>
    </lineage>
</organism>
<dbReference type="PANTHER" id="PTHR34535">
    <property type="entry name" value="HYDROGENASE MATURATION FACTOR HYPA"/>
    <property type="match status" value="1"/>
</dbReference>
<keyword evidence="4 5" id="KW-0862">Zinc</keyword>
<dbReference type="HAMAP" id="MF_00213">
    <property type="entry name" value="HypA_HybF"/>
    <property type="match status" value="1"/>
</dbReference>
<feature type="binding site" evidence="5">
    <location>
        <position position="90"/>
    </location>
    <ligand>
        <name>Zn(2+)</name>
        <dbReference type="ChEBI" id="CHEBI:29105"/>
    </ligand>
</feature>
<dbReference type="Pfam" id="PF01155">
    <property type="entry name" value="HypA"/>
    <property type="match status" value="1"/>
</dbReference>
<dbReference type="GO" id="GO:0016151">
    <property type="term" value="F:nickel cation binding"/>
    <property type="evidence" value="ECO:0007669"/>
    <property type="project" value="UniProtKB-UniRule"/>
</dbReference>
<evidence type="ECO:0000256" key="5">
    <source>
        <dbReference type="HAMAP-Rule" id="MF_00213"/>
    </source>
</evidence>
<comment type="similarity">
    <text evidence="1 5">Belongs to the HypA/HybF family.</text>
</comment>
<dbReference type="PIRSF" id="PIRSF004761">
    <property type="entry name" value="Hydrgn_mat_HypA"/>
    <property type="match status" value="1"/>
</dbReference>
<dbReference type="GO" id="GO:0016530">
    <property type="term" value="F:metallochaperone activity"/>
    <property type="evidence" value="ECO:0007669"/>
    <property type="project" value="UniProtKB-ARBA"/>
</dbReference>
<keyword evidence="3 5" id="KW-0479">Metal-binding</keyword>
<dbReference type="PROSITE" id="PS01249">
    <property type="entry name" value="HYPA"/>
    <property type="match status" value="1"/>
</dbReference>
<feature type="binding site" evidence="5">
    <location>
        <position position="73"/>
    </location>
    <ligand>
        <name>Zn(2+)</name>
        <dbReference type="ChEBI" id="CHEBI:29105"/>
    </ligand>
</feature>
<feature type="binding site" evidence="5">
    <location>
        <position position="76"/>
    </location>
    <ligand>
        <name>Zn(2+)</name>
        <dbReference type="ChEBI" id="CHEBI:29105"/>
    </ligand>
</feature>
<dbReference type="RefSeq" id="WP_024551004.1">
    <property type="nucleotide sequence ID" value="NZ_CP188034.1"/>
</dbReference>
<keyword evidence="7" id="KW-1185">Reference proteome</keyword>
<feature type="binding site" evidence="5">
    <location>
        <position position="2"/>
    </location>
    <ligand>
        <name>Ni(2+)</name>
        <dbReference type="ChEBI" id="CHEBI:49786"/>
    </ligand>
</feature>
<comment type="function">
    <text evidence="5">Involved in the maturation of [NiFe] hydrogenases. Required for nickel insertion into the metal center of the hydrogenase.</text>
</comment>
<evidence type="ECO:0000256" key="3">
    <source>
        <dbReference type="ARBA" id="ARBA00022723"/>
    </source>
</evidence>
<accession>A0A2P8VG33</accession>
<dbReference type="STRING" id="1388748.GCA_000463155_01091"/>
<dbReference type="Proteomes" id="UP000240212">
    <property type="component" value="Unassembled WGS sequence"/>
</dbReference>
<evidence type="ECO:0000313" key="7">
    <source>
        <dbReference type="Proteomes" id="UP000240212"/>
    </source>
</evidence>
<dbReference type="GO" id="GO:0008270">
    <property type="term" value="F:zinc ion binding"/>
    <property type="evidence" value="ECO:0007669"/>
    <property type="project" value="UniProtKB-UniRule"/>
</dbReference>
<dbReference type="NCBIfam" id="NF009046">
    <property type="entry name" value="PRK12380.1"/>
    <property type="match status" value="1"/>
</dbReference>
<feature type="binding site" evidence="5">
    <location>
        <position position="93"/>
    </location>
    <ligand>
        <name>Zn(2+)</name>
        <dbReference type="ChEBI" id="CHEBI:29105"/>
    </ligand>
</feature>
<evidence type="ECO:0000313" key="6">
    <source>
        <dbReference type="EMBL" id="PSN06505.1"/>
    </source>
</evidence>
<evidence type="ECO:0000256" key="1">
    <source>
        <dbReference type="ARBA" id="ARBA00010748"/>
    </source>
</evidence>
<dbReference type="PANTHER" id="PTHR34535:SF3">
    <property type="entry name" value="HYDROGENASE MATURATION FACTOR HYPA"/>
    <property type="match status" value="1"/>
</dbReference>
<dbReference type="AlphaFoldDB" id="A0A2P8VG33"/>
<dbReference type="EMBL" id="PYEP01000007">
    <property type="protein sequence ID" value="PSN06505.1"/>
    <property type="molecule type" value="Genomic_DNA"/>
</dbReference>
<dbReference type="InterPro" id="IPR000688">
    <property type="entry name" value="HypA/HybF"/>
</dbReference>
<name>A0A2P8VG33_9ENTR</name>
<dbReference type="OrthoDB" id="288014at2"/>
<keyword evidence="2 5" id="KW-0533">Nickel</keyword>
<gene>
    <name evidence="5 6" type="primary">hypA</name>
    <name evidence="6" type="ORF">C7G83_15940</name>
</gene>